<evidence type="ECO:0000256" key="3">
    <source>
        <dbReference type="ARBA" id="ARBA00022679"/>
    </source>
</evidence>
<keyword evidence="7" id="KW-1185">Reference proteome</keyword>
<dbReference type="SMART" id="SM00825">
    <property type="entry name" value="PKS_KS"/>
    <property type="match status" value="1"/>
</dbReference>
<dbReference type="Gene3D" id="1.10.1240.100">
    <property type="match status" value="1"/>
</dbReference>
<dbReference type="Gene3D" id="3.40.50.720">
    <property type="entry name" value="NAD(P)-binding Rossmann-like Domain"/>
    <property type="match status" value="1"/>
</dbReference>
<dbReference type="InterPro" id="IPR020841">
    <property type="entry name" value="PKS_Beta-ketoAc_synthase_dom"/>
</dbReference>
<reference evidence="6 7" key="1">
    <citation type="submission" date="2016-10" db="EMBL/GenBank/DDBJ databases">
        <authorList>
            <person name="de Groot N.N."/>
        </authorList>
    </citation>
    <scope>NUCLEOTIDE SEQUENCE [LARGE SCALE GENOMIC DNA]</scope>
    <source>
        <strain evidence="6 7">DSM 44778</strain>
    </source>
</reference>
<gene>
    <name evidence="6" type="ORF">SAMN05421852_1421</name>
</gene>
<dbReference type="InterPro" id="IPR014031">
    <property type="entry name" value="Ketoacyl_synth_C"/>
</dbReference>
<dbReference type="EMBL" id="FORR01000042">
    <property type="protein sequence ID" value="SFJ92795.1"/>
    <property type="molecule type" value="Genomic_DNA"/>
</dbReference>
<evidence type="ECO:0000313" key="6">
    <source>
        <dbReference type="EMBL" id="SFJ92795.1"/>
    </source>
</evidence>
<dbReference type="AlphaFoldDB" id="A0A1I3VBY7"/>
<dbReference type="SUPFAM" id="SSF53901">
    <property type="entry name" value="Thiolase-like"/>
    <property type="match status" value="1"/>
</dbReference>
<dbReference type="GO" id="GO:0071770">
    <property type="term" value="P:DIM/DIP cell wall layer assembly"/>
    <property type="evidence" value="ECO:0007669"/>
    <property type="project" value="TreeGrafter"/>
</dbReference>
<dbReference type="GO" id="GO:0004312">
    <property type="term" value="F:fatty acid synthase activity"/>
    <property type="evidence" value="ECO:0007669"/>
    <property type="project" value="TreeGrafter"/>
</dbReference>
<dbReference type="InterPro" id="IPR006162">
    <property type="entry name" value="Ppantetheine_attach_site"/>
</dbReference>
<dbReference type="PROSITE" id="PS00606">
    <property type="entry name" value="KS3_1"/>
    <property type="match status" value="1"/>
</dbReference>
<evidence type="ECO:0000313" key="7">
    <source>
        <dbReference type="Proteomes" id="UP000199545"/>
    </source>
</evidence>
<dbReference type="InterPro" id="IPR020806">
    <property type="entry name" value="PKS_PP-bd"/>
</dbReference>
<dbReference type="SUPFAM" id="SSF51735">
    <property type="entry name" value="NAD(P)-binding Rossmann-fold domains"/>
    <property type="match status" value="1"/>
</dbReference>
<dbReference type="Pfam" id="PF22621">
    <property type="entry name" value="CurL-like_PKS_C"/>
    <property type="match status" value="1"/>
</dbReference>
<dbReference type="InterPro" id="IPR036736">
    <property type="entry name" value="ACP-like_sf"/>
</dbReference>
<dbReference type="InterPro" id="IPR018201">
    <property type="entry name" value="Ketoacyl_synth_AS"/>
</dbReference>
<dbReference type="InterPro" id="IPR020615">
    <property type="entry name" value="Thiolase_acyl_enz_int_AS"/>
</dbReference>
<dbReference type="Gene3D" id="1.10.1200.10">
    <property type="entry name" value="ACP-like"/>
    <property type="match status" value="1"/>
</dbReference>
<dbReference type="GO" id="GO:0031177">
    <property type="term" value="F:phosphopantetheine binding"/>
    <property type="evidence" value="ECO:0007669"/>
    <property type="project" value="InterPro"/>
</dbReference>
<dbReference type="PROSITE" id="PS00012">
    <property type="entry name" value="PHOSPHOPANTETHEINE"/>
    <property type="match status" value="1"/>
</dbReference>
<evidence type="ECO:0000259" key="4">
    <source>
        <dbReference type="PROSITE" id="PS50075"/>
    </source>
</evidence>
<evidence type="ECO:0000256" key="1">
    <source>
        <dbReference type="ARBA" id="ARBA00022450"/>
    </source>
</evidence>
<keyword evidence="1" id="KW-0596">Phosphopantetheine</keyword>
<dbReference type="InterPro" id="IPR050091">
    <property type="entry name" value="PKS_NRPS_Biosynth_Enz"/>
</dbReference>
<dbReference type="GO" id="GO:0006633">
    <property type="term" value="P:fatty acid biosynthetic process"/>
    <property type="evidence" value="ECO:0007669"/>
    <property type="project" value="InterPro"/>
</dbReference>
<dbReference type="InterPro" id="IPR014030">
    <property type="entry name" value="Ketoacyl_synth_N"/>
</dbReference>
<dbReference type="STRING" id="46223.SAMN05421852_1421"/>
<name>A0A1I3VBY7_9BACL</name>
<dbReference type="PROSITE" id="PS52004">
    <property type="entry name" value="KS3_2"/>
    <property type="match status" value="1"/>
</dbReference>
<dbReference type="PANTHER" id="PTHR43775">
    <property type="entry name" value="FATTY ACID SYNTHASE"/>
    <property type="match status" value="1"/>
</dbReference>
<evidence type="ECO:0000256" key="2">
    <source>
        <dbReference type="ARBA" id="ARBA00022553"/>
    </source>
</evidence>
<dbReference type="InterPro" id="IPR016039">
    <property type="entry name" value="Thiolase-like"/>
</dbReference>
<dbReference type="CDD" id="cd00833">
    <property type="entry name" value="PKS"/>
    <property type="match status" value="1"/>
</dbReference>
<dbReference type="Gene3D" id="3.40.47.10">
    <property type="match status" value="1"/>
</dbReference>
<dbReference type="InterPro" id="IPR009081">
    <property type="entry name" value="PP-bd_ACP"/>
</dbReference>
<dbReference type="PROSITE" id="PS00098">
    <property type="entry name" value="THIOLASE_1"/>
    <property type="match status" value="1"/>
</dbReference>
<organism evidence="6 7">
    <name type="scientific">Thermoflavimicrobium dichotomicum</name>
    <dbReference type="NCBI Taxonomy" id="46223"/>
    <lineage>
        <taxon>Bacteria</taxon>
        <taxon>Bacillati</taxon>
        <taxon>Bacillota</taxon>
        <taxon>Bacilli</taxon>
        <taxon>Bacillales</taxon>
        <taxon>Thermoactinomycetaceae</taxon>
        <taxon>Thermoflavimicrobium</taxon>
    </lineage>
</organism>
<dbReference type="Pfam" id="PF00109">
    <property type="entry name" value="ketoacyl-synt"/>
    <property type="match status" value="1"/>
</dbReference>
<dbReference type="SUPFAM" id="SSF47336">
    <property type="entry name" value="ACP-like"/>
    <property type="match status" value="1"/>
</dbReference>
<dbReference type="GO" id="GO:0004315">
    <property type="term" value="F:3-oxoacyl-[acyl-carrier-protein] synthase activity"/>
    <property type="evidence" value="ECO:0007669"/>
    <property type="project" value="InterPro"/>
</dbReference>
<sequence>MLFSSGAGVRGNLGQADYAAANAFLDGYARYRSGLAESGERQGQTVSINWPLWQEGGMRVDGETEKMMQQTTGMKAMETSTGIRALYQAMASGREQVLVAEGDISRLKRSIRLNSAQHQVTRSIERGISEESLESETVAFIKQTVGNAIKISPEKIDVKTSFDQYGVDSILQINVIRELEKVTGELPKTLLFEHSNTQELANYLVANHSDRLLAFFHSENQGVSKEQVFDHPDLPKRISALHSRKPRVLKVQESVKLPNVQESEDIAVIGISGRYPMSKTLEELWEHLRNGRNCISEAPKNRWNSSLAHVLSEGGRQDHLERYYGGFLDDIDRFDHQLFGIAPEQVWELSPELRLFLEIVWETFEDAGYNKHALQEYQAKYGLGIGVFVGTMYSQYPWSIPSLEQAVLSSNATDWQIANRTSHFFNLTGPSIAINSACSSSLTAIHLACESLKQKSCSMAIAGGVNLTLDPSKYKVLDRAKFLGSGNKSKSFGAGDGYIPGEGVGAVLLKPLSLAKKDGDRIDAVIKSSFINHSGGRQMYSAPDPKQQAKLVLESIRRSGIDPLTISYVESAANGSELGDPIEIIALTNAFRTFTDRKQYCALGSVKSNIGHLEAASGISQLTKVILQFQHKTLVPTINADPINPNLKLENTPFYLQRETIPWDQPKHPKTGKSEPRRSMINSFGAGGAYANVIIEEFTENHAGNESVKPFPEEFIFVFSAKTKWSLNKYLEKMRKFLEKNSLLDIGDVAYSLQRINHQLEQRVAIVAKSNRDLIQKLDLVLESREGLENHGIYVSYEPGWKVHAFDSSMIQESLEKGDIRKLAQYWVMGETIDFGFLFKERVAPPIRLPHYAFEHRSSFSFQKDYSGLQEESDEFYQTLFEKVISGELTEEQFKQLIMMGKKEEKWIFN</sequence>
<evidence type="ECO:0000259" key="5">
    <source>
        <dbReference type="PROSITE" id="PS52004"/>
    </source>
</evidence>
<dbReference type="GO" id="GO:0005737">
    <property type="term" value="C:cytoplasm"/>
    <property type="evidence" value="ECO:0007669"/>
    <property type="project" value="TreeGrafter"/>
</dbReference>
<keyword evidence="3" id="KW-0808">Transferase</keyword>
<dbReference type="Pfam" id="PF08659">
    <property type="entry name" value="KR"/>
    <property type="match status" value="1"/>
</dbReference>
<dbReference type="PROSITE" id="PS50075">
    <property type="entry name" value="CARRIER"/>
    <property type="match status" value="1"/>
</dbReference>
<feature type="domain" description="Ketosynthase family 3 (KS3)" evidence="5">
    <location>
        <begin position="263"/>
        <end position="697"/>
    </location>
</feature>
<dbReference type="Proteomes" id="UP000199545">
    <property type="component" value="Unassembled WGS sequence"/>
</dbReference>
<dbReference type="InterPro" id="IPR013968">
    <property type="entry name" value="PKS_KR"/>
</dbReference>
<proteinExistence type="predicted"/>
<feature type="domain" description="Carrier" evidence="4">
    <location>
        <begin position="132"/>
        <end position="208"/>
    </location>
</feature>
<dbReference type="SMART" id="SM00823">
    <property type="entry name" value="PKS_PP"/>
    <property type="match status" value="1"/>
</dbReference>
<dbReference type="Pfam" id="PF00550">
    <property type="entry name" value="PP-binding"/>
    <property type="match status" value="1"/>
</dbReference>
<dbReference type="Pfam" id="PF02801">
    <property type="entry name" value="Ketoacyl-synt_C"/>
    <property type="match status" value="1"/>
</dbReference>
<dbReference type="InterPro" id="IPR036291">
    <property type="entry name" value="NAD(P)-bd_dom_sf"/>
</dbReference>
<accession>A0A1I3VBY7</accession>
<dbReference type="PANTHER" id="PTHR43775:SF37">
    <property type="entry name" value="SI:DKEY-61P9.11"/>
    <property type="match status" value="1"/>
</dbReference>
<dbReference type="GO" id="GO:0005886">
    <property type="term" value="C:plasma membrane"/>
    <property type="evidence" value="ECO:0007669"/>
    <property type="project" value="TreeGrafter"/>
</dbReference>
<protein>
    <submittedName>
        <fullName evidence="6">Polyketide synthase PksR</fullName>
    </submittedName>
</protein>
<keyword evidence="2" id="KW-0597">Phosphoprotein</keyword>